<sequence>MRATFLLTPLAVSAAFVTESFDPSARHGRNSINTAPSLYRTSALLDNLAFITAPSQNAAAAPADAPTSREQVAPKIRSTAHREKIRWGPIVLPPANSTTKPKAPTLMPTMDPAGIAFTRAVSGLPLDATYLAGDMKLTLADGTVANLNQGAYLHHILLIDASKKSSPLSFCIGANSTRDVVPMSVFLGTGNDNSGGWMFTDPKGEFNSGFYVGGRDRMMVVGEIVSYANETREVFIEAEVEWEEGRREGMLDTKVATISATGCGSVSFEAPGAAPNPSSSPSSSSSSSPSSSSSSPSLEASAHGGTGTAAETDAHASAGGHAAVDAPPAPQTKAFNYTGVDYHLAFDGLVLQQRGHLHDGGARMLAFLNGSPICTSSATYGGQLGTLVDASTGEKMWETIIGMDNCLEPVEVKKGDVLRLVAEYDPGSHPLRVEEHGGMAEEMGIVSWYFVTRPEGVGEGYVWPRLKAEETAQVGEAKMGKGKGCKKRKRRAV</sequence>
<protein>
    <submittedName>
        <fullName evidence="1">Uncharacterized protein</fullName>
    </submittedName>
</protein>
<gene>
    <name evidence="1" type="ORF">LTS18_001551</name>
</gene>
<proteinExistence type="predicted"/>
<evidence type="ECO:0000313" key="2">
    <source>
        <dbReference type="Proteomes" id="UP001186974"/>
    </source>
</evidence>
<accession>A0ACC3DC44</accession>
<comment type="caution">
    <text evidence="1">The sequence shown here is derived from an EMBL/GenBank/DDBJ whole genome shotgun (WGS) entry which is preliminary data.</text>
</comment>
<organism evidence="1 2">
    <name type="scientific">Coniosporium uncinatum</name>
    <dbReference type="NCBI Taxonomy" id="93489"/>
    <lineage>
        <taxon>Eukaryota</taxon>
        <taxon>Fungi</taxon>
        <taxon>Dikarya</taxon>
        <taxon>Ascomycota</taxon>
        <taxon>Pezizomycotina</taxon>
        <taxon>Dothideomycetes</taxon>
        <taxon>Dothideomycetes incertae sedis</taxon>
        <taxon>Coniosporium</taxon>
    </lineage>
</organism>
<reference evidence="1" key="1">
    <citation type="submission" date="2024-09" db="EMBL/GenBank/DDBJ databases">
        <title>Black Yeasts Isolated from many extreme environments.</title>
        <authorList>
            <person name="Coleine C."/>
            <person name="Stajich J.E."/>
            <person name="Selbmann L."/>
        </authorList>
    </citation>
    <scope>NUCLEOTIDE SEQUENCE</scope>
    <source>
        <strain evidence="1">CCFEE 5737</strain>
    </source>
</reference>
<dbReference type="EMBL" id="JAWDJW010006391">
    <property type="protein sequence ID" value="KAK3064948.1"/>
    <property type="molecule type" value="Genomic_DNA"/>
</dbReference>
<evidence type="ECO:0000313" key="1">
    <source>
        <dbReference type="EMBL" id="KAK3064948.1"/>
    </source>
</evidence>
<keyword evidence="2" id="KW-1185">Reference proteome</keyword>
<name>A0ACC3DC44_9PEZI</name>
<dbReference type="Proteomes" id="UP001186974">
    <property type="component" value="Unassembled WGS sequence"/>
</dbReference>